<sequence length="222" mass="26098">MKMSWIRDTSFLMECVKNENIKIEINSSNYFMSFNLLNGKYNLSLFSSHDIRISYDGNRLIDMHNLRVLKDNEARVHISNMIRNIKVNMSNEINNLAIMYNIPVKILYENLEAIFNLDFSLLSCLDYGLDYFLLHLTNNFAKQSSQFEVVKKLKFILGNERGCIKAILSLSNTYESDSFLFSSDCINFQTDVNAFSKFLRDYRTLNVKYIEVIDYLKQRLPH</sequence>
<protein>
    <submittedName>
        <fullName evidence="1">Uncharacterized protein</fullName>
    </submittedName>
</protein>
<evidence type="ECO:0000313" key="2">
    <source>
        <dbReference type="Proteomes" id="UP000076770"/>
    </source>
</evidence>
<dbReference type="EMBL" id="LT549890">
    <property type="protein sequence ID" value="SAI85904.1"/>
    <property type="molecule type" value="Genomic_DNA"/>
</dbReference>
<evidence type="ECO:0000313" key="1">
    <source>
        <dbReference type="EMBL" id="SAI85904.1"/>
    </source>
</evidence>
<organism evidence="1 2">
    <name type="scientific">Saccharolobus solfataricus</name>
    <name type="common">Sulfolobus solfataricus</name>
    <dbReference type="NCBI Taxonomy" id="2287"/>
    <lineage>
        <taxon>Archaea</taxon>
        <taxon>Thermoproteota</taxon>
        <taxon>Thermoprotei</taxon>
        <taxon>Sulfolobales</taxon>
        <taxon>Sulfolobaceae</taxon>
        <taxon>Saccharolobus</taxon>
    </lineage>
</organism>
<gene>
    <name evidence="1" type="ORF">SSOP1_2350</name>
</gene>
<dbReference type="PATRIC" id="fig|2287.9.peg.2475"/>
<dbReference type="AlphaFoldDB" id="A0A157T3B4"/>
<accession>A0A157T3B4</accession>
<reference evidence="2" key="1">
    <citation type="submission" date="2016-04" db="EMBL/GenBank/DDBJ databases">
        <authorList>
            <person name="Shah S.A."/>
            <person name="Garrett R.A."/>
        </authorList>
    </citation>
    <scope>NUCLEOTIDE SEQUENCE [LARGE SCALE GENOMIC DNA]</scope>
    <source>
        <strain evidence="2">ATCC 35091 / DSM 1616 / JCM 8930 / NBRC 15331 / P1</strain>
    </source>
</reference>
<name>A0A157T3B4_SACSO</name>
<proteinExistence type="predicted"/>
<dbReference type="Proteomes" id="UP000076770">
    <property type="component" value="Chromosome i"/>
</dbReference>